<dbReference type="AlphaFoldDB" id="A0A0A8YGB5"/>
<reference evidence="1" key="2">
    <citation type="journal article" date="2015" name="Data Brief">
        <title>Shoot transcriptome of the giant reed, Arundo donax.</title>
        <authorList>
            <person name="Barrero R.A."/>
            <person name="Guerrero F.D."/>
            <person name="Moolhuijzen P."/>
            <person name="Goolsby J.A."/>
            <person name="Tidwell J."/>
            <person name="Bellgard S.E."/>
            <person name="Bellgard M.I."/>
        </authorList>
    </citation>
    <scope>NUCLEOTIDE SEQUENCE</scope>
    <source>
        <tissue evidence="1">Shoot tissue taken approximately 20 cm above the soil surface</tissue>
    </source>
</reference>
<name>A0A0A8YGB5_ARUDO</name>
<dbReference type="EMBL" id="GBRH01273570">
    <property type="protein sequence ID" value="JAD24325.1"/>
    <property type="molecule type" value="Transcribed_RNA"/>
</dbReference>
<protein>
    <submittedName>
        <fullName evidence="1">Uncharacterized protein</fullName>
    </submittedName>
</protein>
<sequence length="26" mass="3169">MCISNGMLFHNVKSFIDFIPQFFYRL</sequence>
<organism evidence="1">
    <name type="scientific">Arundo donax</name>
    <name type="common">Giant reed</name>
    <name type="synonym">Donax arundinaceus</name>
    <dbReference type="NCBI Taxonomy" id="35708"/>
    <lineage>
        <taxon>Eukaryota</taxon>
        <taxon>Viridiplantae</taxon>
        <taxon>Streptophyta</taxon>
        <taxon>Embryophyta</taxon>
        <taxon>Tracheophyta</taxon>
        <taxon>Spermatophyta</taxon>
        <taxon>Magnoliopsida</taxon>
        <taxon>Liliopsida</taxon>
        <taxon>Poales</taxon>
        <taxon>Poaceae</taxon>
        <taxon>PACMAD clade</taxon>
        <taxon>Arundinoideae</taxon>
        <taxon>Arundineae</taxon>
        <taxon>Arundo</taxon>
    </lineage>
</organism>
<accession>A0A0A8YGB5</accession>
<proteinExistence type="predicted"/>
<evidence type="ECO:0000313" key="1">
    <source>
        <dbReference type="EMBL" id="JAD24325.1"/>
    </source>
</evidence>
<reference evidence="1" key="1">
    <citation type="submission" date="2014-09" db="EMBL/GenBank/DDBJ databases">
        <authorList>
            <person name="Magalhaes I.L.F."/>
            <person name="Oliveira U."/>
            <person name="Santos F.R."/>
            <person name="Vidigal T.H.D.A."/>
            <person name="Brescovit A.D."/>
            <person name="Santos A.J."/>
        </authorList>
    </citation>
    <scope>NUCLEOTIDE SEQUENCE</scope>
    <source>
        <tissue evidence="1">Shoot tissue taken approximately 20 cm above the soil surface</tissue>
    </source>
</reference>